<dbReference type="OrthoDB" id="571198at2"/>
<evidence type="ECO:0000313" key="2">
    <source>
        <dbReference type="EMBL" id="AFZ51880.1"/>
    </source>
</evidence>
<dbReference type="STRING" id="13035.Dacsa_3381"/>
<proteinExistence type="predicted"/>
<gene>
    <name evidence="2" type="ORF">Dacsa_3381</name>
</gene>
<dbReference type="InterPro" id="IPR002035">
    <property type="entry name" value="VWF_A"/>
</dbReference>
<dbReference type="PANTHER" id="PTHR10579:SF43">
    <property type="entry name" value="ZINC FINGER (C3HC4-TYPE RING FINGER) FAMILY PROTEIN"/>
    <property type="match status" value="1"/>
</dbReference>
<protein>
    <submittedName>
        <fullName evidence="2">Uncharacterized protein containing a von Willebrand factor type A (VWA) domain</fullName>
    </submittedName>
</protein>
<dbReference type="PANTHER" id="PTHR10579">
    <property type="entry name" value="CALCIUM-ACTIVATED CHLORIDE CHANNEL REGULATOR"/>
    <property type="match status" value="1"/>
</dbReference>
<dbReference type="EMBL" id="CP003944">
    <property type="protein sequence ID" value="AFZ51880.1"/>
    <property type="molecule type" value="Genomic_DNA"/>
</dbReference>
<reference evidence="2" key="1">
    <citation type="submission" date="2012-04" db="EMBL/GenBank/DDBJ databases">
        <title>Finished genome of Dactylococcopsis salina PCC 8305.</title>
        <authorList>
            <consortium name="US DOE Joint Genome Institute"/>
            <person name="Gugger M."/>
            <person name="Coursin T."/>
            <person name="Rippka R."/>
            <person name="Tandeau De Marsac N."/>
            <person name="Huntemann M."/>
            <person name="Wei C.-L."/>
            <person name="Han J."/>
            <person name="Detter J.C."/>
            <person name="Han C."/>
            <person name="Tapia R."/>
            <person name="Daligault H."/>
            <person name="Chen A."/>
            <person name="Krypides N."/>
            <person name="Mavromatis K."/>
            <person name="Markowitz V."/>
            <person name="Szeto E."/>
            <person name="Ivanova N."/>
            <person name="Ovchinnikova G."/>
            <person name="Pagani I."/>
            <person name="Pati A."/>
            <person name="Goodwin L."/>
            <person name="Peters L."/>
            <person name="Pitluck S."/>
            <person name="Woyke T."/>
            <person name="Kerfeld C."/>
        </authorList>
    </citation>
    <scope>NUCLEOTIDE SEQUENCE [LARGE SCALE GENOMIC DNA]</scope>
    <source>
        <strain evidence="2">PCC 8305</strain>
    </source>
</reference>
<keyword evidence="3" id="KW-1185">Reference proteome</keyword>
<evidence type="ECO:0000313" key="3">
    <source>
        <dbReference type="Proteomes" id="UP000010482"/>
    </source>
</evidence>
<dbReference type="PATRIC" id="fig|13035.3.peg.3832"/>
<dbReference type="InterPro" id="IPR051266">
    <property type="entry name" value="CLCR"/>
</dbReference>
<sequence>MNQPRIELIPLRSVISSEVATTLDLVIRITPETEESTVKRPPLNLGLVIDRSGSMSGEKLEYARQAACYAVSQLLPTDRVSVVSYDDQVKTLVPNTLVENKDAILRKIKTLIPGGTTALHQGWVEGSTQVSQQLNPEALNRVLLLSDGLANVGETNPDLIASDVKGLAQHGINTSTLGIGDDYNEDLMEAMANSGDGNYYYIEDPKQLESIFQNELQGLVATIGQKVTLSLTPQAGVILEDVFNDLETNNNGEYLLPNLIVGNPINIAVRLKVPAMATPKALCEITLGWNNTQQNQRLEKKVTLSLSVVSQQELENYPFNSEVRKWVTKLQTSRAKEEAIQYIDRGEYNLARSSLQKAEDMIQDSYSCFEKEEAQEEFAELSDLSTDLKQKDKKKFRKKAAFQSYKRRKSK</sequence>
<dbReference type="Gene3D" id="3.40.50.410">
    <property type="entry name" value="von Willebrand factor, type A domain"/>
    <property type="match status" value="1"/>
</dbReference>
<dbReference type="Pfam" id="PF00092">
    <property type="entry name" value="VWA"/>
    <property type="match status" value="1"/>
</dbReference>
<dbReference type="SMART" id="SM00327">
    <property type="entry name" value="VWA"/>
    <property type="match status" value="1"/>
</dbReference>
<dbReference type="KEGG" id="dsl:Dacsa_3381"/>
<evidence type="ECO:0000259" key="1">
    <source>
        <dbReference type="PROSITE" id="PS50234"/>
    </source>
</evidence>
<name>K9YZY8_DACS8</name>
<dbReference type="PROSITE" id="PS50234">
    <property type="entry name" value="VWFA"/>
    <property type="match status" value="1"/>
</dbReference>
<dbReference type="HOGENOM" id="CLU_031866_1_0_3"/>
<organism evidence="2 3">
    <name type="scientific">Dactylococcopsis salina (strain PCC 8305)</name>
    <name type="common">Myxobactron salinum</name>
    <dbReference type="NCBI Taxonomy" id="13035"/>
    <lineage>
        <taxon>Bacteria</taxon>
        <taxon>Bacillati</taxon>
        <taxon>Cyanobacteriota</taxon>
        <taxon>Cyanophyceae</taxon>
        <taxon>Nodosilineales</taxon>
        <taxon>Cymatolegaceae</taxon>
        <taxon>Dactylococcopsis</taxon>
    </lineage>
</organism>
<dbReference type="InterPro" id="IPR036465">
    <property type="entry name" value="vWFA_dom_sf"/>
</dbReference>
<dbReference type="Proteomes" id="UP000010482">
    <property type="component" value="Chromosome"/>
</dbReference>
<feature type="domain" description="VWFA" evidence="1">
    <location>
        <begin position="44"/>
        <end position="216"/>
    </location>
</feature>
<dbReference type="RefSeq" id="WP_015230854.1">
    <property type="nucleotide sequence ID" value="NC_019780.1"/>
</dbReference>
<dbReference type="eggNOG" id="COG2304">
    <property type="taxonomic scope" value="Bacteria"/>
</dbReference>
<dbReference type="SUPFAM" id="SSF53300">
    <property type="entry name" value="vWA-like"/>
    <property type="match status" value="1"/>
</dbReference>
<accession>K9YZY8</accession>
<dbReference type="AlphaFoldDB" id="K9YZY8"/>